<gene>
    <name evidence="2" type="ORF">GSU69_08380</name>
</gene>
<feature type="region of interest" description="Disordered" evidence="1">
    <location>
        <begin position="1"/>
        <end position="34"/>
    </location>
</feature>
<name>A0ABX6GYS9_9MICO</name>
<evidence type="ECO:0000256" key="1">
    <source>
        <dbReference type="SAM" id="MobiDB-lite"/>
    </source>
</evidence>
<proteinExistence type="predicted"/>
<reference evidence="3" key="1">
    <citation type="submission" date="2019-12" db="EMBL/GenBank/DDBJ databases">
        <title>Complete and draft genome sequences of new strains and members of some known species of the genus Rathayibacter isolated from plants.</title>
        <authorList>
            <person name="Tarlachkov S.V."/>
            <person name="Starodumova I.P."/>
            <person name="Dorofeeva L.V."/>
            <person name="Prisyazhnaya N.V."/>
            <person name="Leyn S."/>
            <person name="Zlamal J."/>
            <person name="Elan M."/>
            <person name="Osterman A.L."/>
            <person name="Nadler S."/>
            <person name="Subbotin S.A."/>
            <person name="Evtushenko L.I."/>
        </authorList>
    </citation>
    <scope>NUCLEOTIDE SEQUENCE [LARGE SCALE GENOMIC DNA]</scope>
    <source>
        <strain evidence="3">VKM Ac-2802</strain>
    </source>
</reference>
<accession>A0ABX6GYS9</accession>
<sequence>MDDQRTTSARQRFRQRGGGRSPLPPAAVSTGLTEPTGDLLALVRGERRRTRSAVTEGVLA</sequence>
<dbReference type="Proteomes" id="UP000464597">
    <property type="component" value="Chromosome"/>
</dbReference>
<keyword evidence="3" id="KW-1185">Reference proteome</keyword>
<organism evidence="2 3">
    <name type="scientific">Rathayibacter festucae</name>
    <dbReference type="NCBI Taxonomy" id="110937"/>
    <lineage>
        <taxon>Bacteria</taxon>
        <taxon>Bacillati</taxon>
        <taxon>Actinomycetota</taxon>
        <taxon>Actinomycetes</taxon>
        <taxon>Micrococcales</taxon>
        <taxon>Microbacteriaceae</taxon>
        <taxon>Rathayibacter</taxon>
    </lineage>
</organism>
<evidence type="ECO:0000313" key="2">
    <source>
        <dbReference type="EMBL" id="QHC62694.1"/>
    </source>
</evidence>
<protein>
    <submittedName>
        <fullName evidence="2">Uncharacterized protein</fullName>
    </submittedName>
</protein>
<evidence type="ECO:0000313" key="3">
    <source>
        <dbReference type="Proteomes" id="UP000464597"/>
    </source>
</evidence>
<dbReference type="RefSeq" id="WP_159422632.1">
    <property type="nucleotide sequence ID" value="NZ_CP047180.1"/>
</dbReference>
<dbReference type="EMBL" id="CP047180">
    <property type="protein sequence ID" value="QHC62694.1"/>
    <property type="molecule type" value="Genomic_DNA"/>
</dbReference>